<keyword evidence="1" id="KW-0472">Membrane</keyword>
<evidence type="ECO:0000313" key="2">
    <source>
        <dbReference type="EMBL" id="MFB9825553.1"/>
    </source>
</evidence>
<keyword evidence="1" id="KW-0812">Transmembrane</keyword>
<dbReference type="EMBL" id="JBHMAJ010000009">
    <property type="protein sequence ID" value="MFB9825553.1"/>
    <property type="molecule type" value="Genomic_DNA"/>
</dbReference>
<evidence type="ECO:0000256" key="1">
    <source>
        <dbReference type="SAM" id="Phobius"/>
    </source>
</evidence>
<organism evidence="2 3">
    <name type="scientific">Halobaculum roseum</name>
    <dbReference type="NCBI Taxonomy" id="2175149"/>
    <lineage>
        <taxon>Archaea</taxon>
        <taxon>Methanobacteriati</taxon>
        <taxon>Methanobacteriota</taxon>
        <taxon>Stenosarchaea group</taxon>
        <taxon>Halobacteria</taxon>
        <taxon>Halobacteriales</taxon>
        <taxon>Haloferacaceae</taxon>
        <taxon>Halobaculum</taxon>
    </lineage>
</organism>
<dbReference type="AlphaFoldDB" id="A0ABD5MNZ5"/>
<keyword evidence="1" id="KW-1133">Transmembrane helix</keyword>
<name>A0ABD5MNZ5_9EURY</name>
<keyword evidence="3" id="KW-1185">Reference proteome</keyword>
<accession>A0ABD5MNZ5</accession>
<reference evidence="2" key="1">
    <citation type="submission" date="2024-09" db="EMBL/GenBank/DDBJ databases">
        <authorList>
            <person name="Sun Q."/>
        </authorList>
    </citation>
    <scope>NUCLEOTIDE SEQUENCE [LARGE SCALE GENOMIC DNA]</scope>
    <source>
        <strain evidence="2">JCM 31273</strain>
    </source>
</reference>
<sequence>MTADPGFVLTGTLVCLFIVETTSSFVLYYFLTGFEDERSQFVLSLLCSTLLISQRSFDSVFERFSS</sequence>
<evidence type="ECO:0000313" key="3">
    <source>
        <dbReference type="Proteomes" id="UP001589595"/>
    </source>
</evidence>
<feature type="non-terminal residue" evidence="2">
    <location>
        <position position="66"/>
    </location>
</feature>
<comment type="caution">
    <text evidence="2">The sequence shown here is derived from an EMBL/GenBank/DDBJ whole genome shotgun (WGS) entry which is preliminary data.</text>
</comment>
<protein>
    <submittedName>
        <fullName evidence="2">Uncharacterized protein</fullName>
    </submittedName>
</protein>
<dbReference type="Proteomes" id="UP001589595">
    <property type="component" value="Unassembled WGS sequence"/>
</dbReference>
<gene>
    <name evidence="2" type="ORF">ACFFOL_15385</name>
</gene>
<proteinExistence type="predicted"/>
<feature type="transmembrane region" description="Helical" evidence="1">
    <location>
        <begin position="6"/>
        <end position="31"/>
    </location>
</feature>